<dbReference type="RefSeq" id="WP_014269861.1">
    <property type="nucleotide sequence ID" value="NC_016633.1"/>
</dbReference>
<feature type="transmembrane region" description="Helical" evidence="1">
    <location>
        <begin position="6"/>
        <end position="28"/>
    </location>
</feature>
<evidence type="ECO:0000313" key="3">
    <source>
        <dbReference type="Proteomes" id="UP000005632"/>
    </source>
</evidence>
<name>G8QSQ1_SPHPG</name>
<gene>
    <name evidence="2" type="ordered locus">SpiGrapes_1195</name>
</gene>
<evidence type="ECO:0000313" key="2">
    <source>
        <dbReference type="EMBL" id="AEV29012.1"/>
    </source>
</evidence>
<keyword evidence="1" id="KW-1133">Transmembrane helix</keyword>
<organism evidence="2 3">
    <name type="scientific">Sphaerochaeta pleomorpha (strain ATCC BAA-1885 / DSM 22778 / Grapes)</name>
    <dbReference type="NCBI Taxonomy" id="158190"/>
    <lineage>
        <taxon>Bacteria</taxon>
        <taxon>Pseudomonadati</taxon>
        <taxon>Spirochaetota</taxon>
        <taxon>Spirochaetia</taxon>
        <taxon>Spirochaetales</taxon>
        <taxon>Sphaerochaetaceae</taxon>
        <taxon>Sphaerochaeta</taxon>
    </lineage>
</organism>
<dbReference type="AlphaFoldDB" id="G8QSQ1"/>
<protein>
    <submittedName>
        <fullName evidence="2">Uncharacterized protein</fullName>
    </submittedName>
</protein>
<keyword evidence="3" id="KW-1185">Reference proteome</keyword>
<reference evidence="2 3" key="1">
    <citation type="submission" date="2011-11" db="EMBL/GenBank/DDBJ databases">
        <title>Complete sequence of Spirochaeta sp. grapes.</title>
        <authorList>
            <consortium name="US DOE Joint Genome Institute"/>
            <person name="Lucas S."/>
            <person name="Han J."/>
            <person name="Lapidus A."/>
            <person name="Cheng J.-F."/>
            <person name="Goodwin L."/>
            <person name="Pitluck S."/>
            <person name="Peters L."/>
            <person name="Ovchinnikova G."/>
            <person name="Munk A.C."/>
            <person name="Detter J.C."/>
            <person name="Han C."/>
            <person name="Tapia R."/>
            <person name="Land M."/>
            <person name="Hauser L."/>
            <person name="Kyrpides N."/>
            <person name="Ivanova N."/>
            <person name="Pagani I."/>
            <person name="Ritalahtilisa K."/>
            <person name="Loeffler F."/>
            <person name="Woyke T."/>
        </authorList>
    </citation>
    <scope>NUCLEOTIDE SEQUENCE [LARGE SCALE GENOMIC DNA]</scope>
    <source>
        <strain evidence="3">ATCC BAA-1885 / DSM 22778 / Grapes</strain>
    </source>
</reference>
<dbReference type="HOGENOM" id="CLU_2195226_0_0_12"/>
<keyword evidence="1" id="KW-0812">Transmembrane</keyword>
<dbReference type="OrthoDB" id="371091at2"/>
<proteinExistence type="predicted"/>
<dbReference type="Proteomes" id="UP000005632">
    <property type="component" value="Chromosome"/>
</dbReference>
<dbReference type="KEGG" id="sgp:SpiGrapes_1195"/>
<sequence length="113" mass="12367">MANRGFTRSFLTALITALVSFFILYFFVPTLSGHFLGVSFSERGKQTVSTQVDNAVQTAVDTVTSSPEFTKQSIDKLQDLLKSEEIQSKLKDAAKQGETALKDAVKTVTDSVK</sequence>
<keyword evidence="1" id="KW-0472">Membrane</keyword>
<dbReference type="EMBL" id="CP003155">
    <property type="protein sequence ID" value="AEV29012.1"/>
    <property type="molecule type" value="Genomic_DNA"/>
</dbReference>
<dbReference type="STRING" id="158190.SpiGrapes_1195"/>
<accession>G8QSQ1</accession>
<evidence type="ECO:0000256" key="1">
    <source>
        <dbReference type="SAM" id="Phobius"/>
    </source>
</evidence>